<proteinExistence type="predicted"/>
<dbReference type="InterPro" id="IPR025049">
    <property type="entry name" value="Mfa-like_1"/>
</dbReference>
<feature type="non-terminal residue" evidence="1">
    <location>
        <position position="207"/>
    </location>
</feature>
<gene>
    <name evidence="1" type="ORF">F3D71_32055</name>
</gene>
<dbReference type="Proteomes" id="UP000323717">
    <property type="component" value="Unassembled WGS sequence"/>
</dbReference>
<reference evidence="1 2" key="1">
    <citation type="journal article" date="2019" name="Nat. Med.">
        <title>A library of human gut bacterial isolates paired with longitudinal multiomics data enables mechanistic microbiome research.</title>
        <authorList>
            <person name="Poyet M."/>
            <person name="Groussin M."/>
            <person name="Gibbons S.M."/>
            <person name="Avila-Pacheco J."/>
            <person name="Jiang X."/>
            <person name="Kearney S.M."/>
            <person name="Perrotta A.R."/>
            <person name="Berdy B."/>
            <person name="Zhao S."/>
            <person name="Lieberman T.D."/>
            <person name="Swanson P.K."/>
            <person name="Smith M."/>
            <person name="Roesemann S."/>
            <person name="Alexander J.E."/>
            <person name="Rich S.A."/>
            <person name="Livny J."/>
            <person name="Vlamakis H."/>
            <person name="Clish C."/>
            <person name="Bullock K."/>
            <person name="Deik A."/>
            <person name="Scott J."/>
            <person name="Pierce K.A."/>
            <person name="Xavier R.J."/>
            <person name="Alm E.J."/>
        </authorList>
    </citation>
    <scope>NUCLEOTIDE SEQUENCE [LARGE SCALE GENOMIC DNA]</scope>
    <source>
        <strain evidence="1 2">BIOML-A163</strain>
    </source>
</reference>
<dbReference type="PROSITE" id="PS51257">
    <property type="entry name" value="PROKAR_LIPOPROTEIN"/>
    <property type="match status" value="1"/>
</dbReference>
<organism evidence="1 2">
    <name type="scientific">Bacteroides ovatus</name>
    <dbReference type="NCBI Taxonomy" id="28116"/>
    <lineage>
        <taxon>Bacteria</taxon>
        <taxon>Pseudomonadati</taxon>
        <taxon>Bacteroidota</taxon>
        <taxon>Bacteroidia</taxon>
        <taxon>Bacteroidales</taxon>
        <taxon>Bacteroidaceae</taxon>
        <taxon>Bacteroides</taxon>
    </lineage>
</organism>
<protein>
    <submittedName>
        <fullName evidence="1">Fimbrillin family protein</fullName>
    </submittedName>
</protein>
<sequence>MKNRTIKAGRLFIHKNGIRAGVTVFLLTLLAACGADDNTPDMPQGDIPLDFGVSVDQAVSRAAETTASSLSSMGVYAYYTGSSNLSTSDKPNFMCNQKVERTNSASPWTYSPVKYWPNNPADKVSFYAYGPYAPKGLNVSGTTQSGPPTMEYTIQGAEADQADLVIAGALPNQTYASNNGKVSFKMFHALTRVDINVTNVDKATGMT</sequence>
<dbReference type="InterPro" id="IPR042278">
    <property type="entry name" value="Mfa-like_1_N"/>
</dbReference>
<dbReference type="AlphaFoldDB" id="A0A5M5BR30"/>
<evidence type="ECO:0000313" key="2">
    <source>
        <dbReference type="Proteomes" id="UP000323717"/>
    </source>
</evidence>
<dbReference type="CDD" id="cd13120">
    <property type="entry name" value="BF2867_like_N"/>
    <property type="match status" value="1"/>
</dbReference>
<dbReference type="EMBL" id="VWLE01001060">
    <property type="protein sequence ID" value="KAA3929925.1"/>
    <property type="molecule type" value="Genomic_DNA"/>
</dbReference>
<name>A0A5M5BR30_BACOV</name>
<dbReference type="Pfam" id="PF13149">
    <property type="entry name" value="Mfa_like_1"/>
    <property type="match status" value="1"/>
</dbReference>
<accession>A0A5M5BR30</accession>
<comment type="caution">
    <text evidence="1">The sequence shown here is derived from an EMBL/GenBank/DDBJ whole genome shotgun (WGS) entry which is preliminary data.</text>
</comment>
<evidence type="ECO:0000313" key="1">
    <source>
        <dbReference type="EMBL" id="KAA3929925.1"/>
    </source>
</evidence>
<dbReference type="Gene3D" id="2.60.40.2620">
    <property type="entry name" value="Fimbrillin-like"/>
    <property type="match status" value="1"/>
</dbReference>